<sequence>MTEQIKRSEAPVAMTWDLTALFADEEAFTAAVTAAQAKTKALAKQEQTFTADAQQFAKTLASYYEASEALDRIDMYSMLAVAQDTTDPQAQQLAATAEQATTAFAQAVAWLEPAIVALPASRLAEF</sequence>
<comment type="caution">
    <text evidence="1">The sequence shown here is derived from an EMBL/GenBank/DDBJ whole genome shotgun (WGS) entry which is preliminary data.</text>
</comment>
<organism evidence="1 2">
    <name type="scientific">Lacticaseibacillus paracasei subsp. paracasei Lpp7</name>
    <dbReference type="NCBI Taxonomy" id="1256200"/>
    <lineage>
        <taxon>Bacteria</taxon>
        <taxon>Bacillati</taxon>
        <taxon>Bacillota</taxon>
        <taxon>Bacilli</taxon>
        <taxon>Lactobacillales</taxon>
        <taxon>Lactobacillaceae</taxon>
        <taxon>Lacticaseibacillus</taxon>
    </lineage>
</organism>
<dbReference type="AlphaFoldDB" id="A0A8E0M7H7"/>
<dbReference type="Gene3D" id="1.20.140.70">
    <property type="entry name" value="Oligopeptidase f, N-terminal domain"/>
    <property type="match status" value="1"/>
</dbReference>
<protein>
    <submittedName>
        <fullName evidence="1">Oligopeptidase F</fullName>
    </submittedName>
</protein>
<proteinExistence type="predicted"/>
<reference evidence="1 2" key="1">
    <citation type="journal article" date="2013" name="PLoS ONE">
        <title>Lactobacillus paracasei comparative genomics: towards species pan-genome definition and exploitation of diversity.</title>
        <authorList>
            <person name="Smokvina T."/>
            <person name="Wels M."/>
            <person name="Polka J."/>
            <person name="Chervaux C."/>
            <person name="Brisse S."/>
            <person name="Boekhorst J."/>
            <person name="van Hylckama Vlieg J.E."/>
            <person name="Siezen R.J."/>
        </authorList>
    </citation>
    <scope>NUCLEOTIDE SEQUENCE [LARGE SCALE GENOMIC DNA]</scope>
    <source>
        <strain evidence="1 2">Lpp7</strain>
    </source>
</reference>
<dbReference type="Proteomes" id="UP000014303">
    <property type="component" value="Unassembled WGS sequence"/>
</dbReference>
<accession>A0A8E0M7H7</accession>
<dbReference type="EMBL" id="ANJV01000561">
    <property type="protein sequence ID" value="EPC46196.1"/>
    <property type="molecule type" value="Genomic_DNA"/>
</dbReference>
<evidence type="ECO:0000313" key="1">
    <source>
        <dbReference type="EMBL" id="EPC46196.1"/>
    </source>
</evidence>
<feature type="non-terminal residue" evidence="1">
    <location>
        <position position="126"/>
    </location>
</feature>
<name>A0A8E0M7H7_LACPA</name>
<evidence type="ECO:0000313" key="2">
    <source>
        <dbReference type="Proteomes" id="UP000014303"/>
    </source>
</evidence>
<gene>
    <name evidence="1" type="ORF">Lpp7_15739</name>
</gene>